<dbReference type="InterPro" id="IPR013783">
    <property type="entry name" value="Ig-like_fold"/>
</dbReference>
<dbReference type="EMBL" id="CAJOBA010085021">
    <property type="protein sequence ID" value="CAF4459403.1"/>
    <property type="molecule type" value="Genomic_DNA"/>
</dbReference>
<dbReference type="EMBL" id="CAJNOK010059264">
    <property type="protein sequence ID" value="CAF1632179.1"/>
    <property type="molecule type" value="Genomic_DNA"/>
</dbReference>
<dbReference type="Proteomes" id="UP000682733">
    <property type="component" value="Unassembled WGS sequence"/>
</dbReference>
<comment type="caution">
    <text evidence="1">The sequence shown here is derived from an EMBL/GenBank/DDBJ whole genome shotgun (WGS) entry which is preliminary data.</text>
</comment>
<proteinExistence type="predicted"/>
<evidence type="ECO:0000313" key="3">
    <source>
        <dbReference type="Proteomes" id="UP000677228"/>
    </source>
</evidence>
<dbReference type="InterPro" id="IPR033305">
    <property type="entry name" value="Hydin-like"/>
</dbReference>
<protein>
    <submittedName>
        <fullName evidence="1">Uncharacterized protein</fullName>
    </submittedName>
</protein>
<dbReference type="GO" id="GO:0005930">
    <property type="term" value="C:axoneme"/>
    <property type="evidence" value="ECO:0007669"/>
    <property type="project" value="TreeGrafter"/>
</dbReference>
<dbReference type="Gene3D" id="2.60.40.10">
    <property type="entry name" value="Immunoglobulins"/>
    <property type="match status" value="1"/>
</dbReference>
<dbReference type="GO" id="GO:1904158">
    <property type="term" value="P:axonemal central apparatus assembly"/>
    <property type="evidence" value="ECO:0007669"/>
    <property type="project" value="TreeGrafter"/>
</dbReference>
<organism evidence="1 3">
    <name type="scientific">Didymodactylos carnosus</name>
    <dbReference type="NCBI Taxonomy" id="1234261"/>
    <lineage>
        <taxon>Eukaryota</taxon>
        <taxon>Metazoa</taxon>
        <taxon>Spiralia</taxon>
        <taxon>Gnathifera</taxon>
        <taxon>Rotifera</taxon>
        <taxon>Eurotatoria</taxon>
        <taxon>Bdelloidea</taxon>
        <taxon>Philodinida</taxon>
        <taxon>Philodinidae</taxon>
        <taxon>Didymodactylos</taxon>
    </lineage>
</organism>
<evidence type="ECO:0000313" key="2">
    <source>
        <dbReference type="EMBL" id="CAF4459403.1"/>
    </source>
</evidence>
<dbReference type="Proteomes" id="UP000677228">
    <property type="component" value="Unassembled WGS sequence"/>
</dbReference>
<dbReference type="AlphaFoldDB" id="A0A8S2G511"/>
<evidence type="ECO:0000313" key="1">
    <source>
        <dbReference type="EMBL" id="CAF1632179.1"/>
    </source>
</evidence>
<accession>A0A8S2G511</accession>
<dbReference type="PANTHER" id="PTHR23053">
    <property type="entry name" value="DLEC1 DELETED IN LUNG AND ESOPHAGEAL CANCER 1"/>
    <property type="match status" value="1"/>
</dbReference>
<name>A0A8S2G511_9BILA</name>
<sequence>MRFVSSEVGQFDQTITFEVVGTRRNYKIFCRGICTFPNISREPRIRAGIYPSNLESITISNTSPMDADILFCFLNEVEVSKVAFFIEPTEMVLKPGELRTLKIMANPPREGHFEESLVCCIKENPEPIIYKLCCDGCTPDLIVEPNVFDFGQVLLYRKESRIVRLKNQKL</sequence>
<feature type="non-terminal residue" evidence="1">
    <location>
        <position position="1"/>
    </location>
</feature>
<reference evidence="1" key="1">
    <citation type="submission" date="2021-02" db="EMBL/GenBank/DDBJ databases">
        <authorList>
            <person name="Nowell W R."/>
        </authorList>
    </citation>
    <scope>NUCLEOTIDE SEQUENCE</scope>
</reference>
<dbReference type="PANTHER" id="PTHR23053:SF0">
    <property type="entry name" value="HYDROCEPHALUS-INDUCING PROTEIN HOMOLOG"/>
    <property type="match status" value="1"/>
</dbReference>
<gene>
    <name evidence="1" type="ORF">OVA965_LOCUS43784</name>
    <name evidence="2" type="ORF">TMI583_LOCUS46181</name>
</gene>
<dbReference type="GO" id="GO:0003341">
    <property type="term" value="P:cilium movement"/>
    <property type="evidence" value="ECO:0007669"/>
    <property type="project" value="TreeGrafter"/>
</dbReference>